<feature type="compositionally biased region" description="Polar residues" evidence="1">
    <location>
        <begin position="102"/>
        <end position="111"/>
    </location>
</feature>
<name>A0AAV2TKI1_CALDB</name>
<evidence type="ECO:0000313" key="2">
    <source>
        <dbReference type="EMBL" id="CAL5137982.1"/>
    </source>
</evidence>
<sequence>MPTLGGYKASRSPADSARLQSGTTDKNVEMFNKKLDDLHRIYTKNLMEKMDREIKKSIIRTMEAHTEAQRVGELNRQVKGSRKIWEGVINEKPFRSPFVRPTQPSASVSRTHTNKDTEPDLKHWRRKKGRKIEQKQTILVRTPRVKTRAILSARPLASRASVVKIKPKLHPIRPATTSSFYSVVSASSFGLPSSGRVNFLSRSYLELTRRIHAGKFPGISYSRGFSRSQTYTGSGYDERGMETGSPTFRSFLSADDPLYVYGQRNISREQSCRRRIAELKSAAPELRARVSRFCDKISAFTDECQKLAKNKADKAQNGLFDDSISIGLTF</sequence>
<feature type="region of interest" description="Disordered" evidence="1">
    <location>
        <begin position="95"/>
        <end position="118"/>
    </location>
</feature>
<accession>A0AAV2TKI1</accession>
<gene>
    <name evidence="2" type="ORF">CDAUBV1_LOCUS12501</name>
</gene>
<proteinExistence type="predicted"/>
<protein>
    <submittedName>
        <fullName evidence="2">Uncharacterized protein</fullName>
    </submittedName>
</protein>
<evidence type="ECO:0000256" key="1">
    <source>
        <dbReference type="SAM" id="MobiDB-lite"/>
    </source>
</evidence>
<dbReference type="AlphaFoldDB" id="A0AAV2TKI1"/>
<dbReference type="Proteomes" id="UP001497525">
    <property type="component" value="Unassembled WGS sequence"/>
</dbReference>
<feature type="region of interest" description="Disordered" evidence="1">
    <location>
        <begin position="1"/>
        <end position="23"/>
    </location>
</feature>
<comment type="caution">
    <text evidence="2">The sequence shown here is derived from an EMBL/GenBank/DDBJ whole genome shotgun (WGS) entry which is preliminary data.</text>
</comment>
<organism evidence="2 3">
    <name type="scientific">Calicophoron daubneyi</name>
    <name type="common">Rumen fluke</name>
    <name type="synonym">Paramphistomum daubneyi</name>
    <dbReference type="NCBI Taxonomy" id="300641"/>
    <lineage>
        <taxon>Eukaryota</taxon>
        <taxon>Metazoa</taxon>
        <taxon>Spiralia</taxon>
        <taxon>Lophotrochozoa</taxon>
        <taxon>Platyhelminthes</taxon>
        <taxon>Trematoda</taxon>
        <taxon>Digenea</taxon>
        <taxon>Plagiorchiida</taxon>
        <taxon>Pronocephalata</taxon>
        <taxon>Paramphistomoidea</taxon>
        <taxon>Paramphistomidae</taxon>
        <taxon>Calicophoron</taxon>
    </lineage>
</organism>
<dbReference type="EMBL" id="CAXLJL010000467">
    <property type="protein sequence ID" value="CAL5137982.1"/>
    <property type="molecule type" value="Genomic_DNA"/>
</dbReference>
<evidence type="ECO:0000313" key="3">
    <source>
        <dbReference type="Proteomes" id="UP001497525"/>
    </source>
</evidence>
<reference evidence="2" key="1">
    <citation type="submission" date="2024-06" db="EMBL/GenBank/DDBJ databases">
        <authorList>
            <person name="Liu X."/>
            <person name="Lenzi L."/>
            <person name="Haldenby T S."/>
            <person name="Uol C."/>
        </authorList>
    </citation>
    <scope>NUCLEOTIDE SEQUENCE</scope>
</reference>